<dbReference type="AlphaFoldDB" id="A0AA39ZHW9"/>
<dbReference type="EMBL" id="JAULSY010000021">
    <property type="protein sequence ID" value="KAK0671360.1"/>
    <property type="molecule type" value="Genomic_DNA"/>
</dbReference>
<feature type="compositionally biased region" description="Polar residues" evidence="1">
    <location>
        <begin position="613"/>
        <end position="627"/>
    </location>
</feature>
<feature type="region of interest" description="Disordered" evidence="1">
    <location>
        <begin position="1"/>
        <end position="123"/>
    </location>
</feature>
<dbReference type="Proteomes" id="UP001174997">
    <property type="component" value="Unassembled WGS sequence"/>
</dbReference>
<feature type="region of interest" description="Disordered" evidence="1">
    <location>
        <begin position="477"/>
        <end position="499"/>
    </location>
</feature>
<feature type="compositionally biased region" description="Polar residues" evidence="1">
    <location>
        <begin position="401"/>
        <end position="434"/>
    </location>
</feature>
<feature type="compositionally biased region" description="Polar residues" evidence="1">
    <location>
        <begin position="650"/>
        <end position="660"/>
    </location>
</feature>
<feature type="compositionally biased region" description="Polar residues" evidence="1">
    <location>
        <begin position="19"/>
        <end position="31"/>
    </location>
</feature>
<feature type="compositionally biased region" description="Basic residues" evidence="1">
    <location>
        <begin position="747"/>
        <end position="761"/>
    </location>
</feature>
<feature type="region of interest" description="Disordered" evidence="1">
    <location>
        <begin position="350"/>
        <end position="463"/>
    </location>
</feature>
<keyword evidence="3" id="KW-1185">Reference proteome</keyword>
<feature type="compositionally biased region" description="Pro residues" evidence="1">
    <location>
        <begin position="165"/>
        <end position="189"/>
    </location>
</feature>
<reference evidence="2" key="1">
    <citation type="submission" date="2023-06" db="EMBL/GenBank/DDBJ databases">
        <title>Genome-scale phylogeny and comparative genomics of the fungal order Sordariales.</title>
        <authorList>
            <consortium name="Lawrence Berkeley National Laboratory"/>
            <person name="Hensen N."/>
            <person name="Bonometti L."/>
            <person name="Westerberg I."/>
            <person name="Brannstrom I.O."/>
            <person name="Guillou S."/>
            <person name="Cros-Aarteil S."/>
            <person name="Calhoun S."/>
            <person name="Haridas S."/>
            <person name="Kuo A."/>
            <person name="Mondo S."/>
            <person name="Pangilinan J."/>
            <person name="Riley R."/>
            <person name="Labutti K."/>
            <person name="Andreopoulos B."/>
            <person name="Lipzen A."/>
            <person name="Chen C."/>
            <person name="Yanf M."/>
            <person name="Daum C."/>
            <person name="Ng V."/>
            <person name="Clum A."/>
            <person name="Steindorff A."/>
            <person name="Ohm R."/>
            <person name="Martin F."/>
            <person name="Silar P."/>
            <person name="Natvig D."/>
            <person name="Lalanne C."/>
            <person name="Gautier V."/>
            <person name="Ament-Velasquez S.L."/>
            <person name="Kruys A."/>
            <person name="Hutchinson M.I."/>
            <person name="Powell A.J."/>
            <person name="Barry K."/>
            <person name="Miller A.N."/>
            <person name="Grigoriev I.V."/>
            <person name="Debuchy R."/>
            <person name="Gladieux P."/>
            <person name="Thoren M.H."/>
            <person name="Johannesson H."/>
        </authorList>
    </citation>
    <scope>NUCLEOTIDE SEQUENCE</scope>
    <source>
        <strain evidence="2">CBS 307.81</strain>
    </source>
</reference>
<feature type="compositionally biased region" description="Basic residues" evidence="1">
    <location>
        <begin position="391"/>
        <end position="400"/>
    </location>
</feature>
<organism evidence="2 3">
    <name type="scientific">Cercophora samala</name>
    <dbReference type="NCBI Taxonomy" id="330535"/>
    <lineage>
        <taxon>Eukaryota</taxon>
        <taxon>Fungi</taxon>
        <taxon>Dikarya</taxon>
        <taxon>Ascomycota</taxon>
        <taxon>Pezizomycotina</taxon>
        <taxon>Sordariomycetes</taxon>
        <taxon>Sordariomycetidae</taxon>
        <taxon>Sordariales</taxon>
        <taxon>Lasiosphaeriaceae</taxon>
        <taxon>Cercophora</taxon>
    </lineage>
</organism>
<comment type="caution">
    <text evidence="2">The sequence shown here is derived from an EMBL/GenBank/DDBJ whole genome shotgun (WGS) entry which is preliminary data.</text>
</comment>
<evidence type="ECO:0000256" key="1">
    <source>
        <dbReference type="SAM" id="MobiDB-lite"/>
    </source>
</evidence>
<feature type="compositionally biased region" description="Basic residues" evidence="1">
    <location>
        <begin position="682"/>
        <end position="694"/>
    </location>
</feature>
<evidence type="ECO:0000313" key="2">
    <source>
        <dbReference type="EMBL" id="KAK0671360.1"/>
    </source>
</evidence>
<sequence length="785" mass="84064">MRLEHPWYSKYWAPKPYNKTPSEATHTTPPSGRQPHSDQGFLGRETAQQQHAAPVPLGSPHGISNVGRPSTSPEYLRGPPPGFPSPVCQPQAGWQPSPPRMQPQPMGVNGIDLGYHGPPHQQPSVPFHHQMAQIPQQPQTYGGLPPAHQFNQGFQPYGPPQWHHGPPPHWHYPHPHPPPPPPPPPPPGLYGPIDFADPIPQPPYQVPPPFNHHGGPYGHAQPHVNPQVQGPRVTNGGYLEQGPPKTESLPHSSSSSGEESARILFELLRGKARAVQATTTEGFNKASSGESASPDKPSTPSDNASTLEGQHVVDASEKSSQEGERSYQGGTVVRHAQFSIQDVRFDQNMSGTVRIRPNRRNQHQALPTEWLSGTGNRCATPVEQAAPSGPKKGKNKKKAGTRSSSRPSTPVNFCPNQPESSKATASVPTEQTESVNEKAALQVPGPKGYRADAGGSLKMSRNRKGPAIRVSQLTEQMLPPPLSNGSLEAGPSAGPVANGINTKQARFQRFDSLSSMPDCPVLPRASDLFPNYPDLSTSPPKIVMTPAEITPVEEAISLSEANLTNGLDGGTHRVSDSSRCQSFYTAKSTLSSRENSPPEAAKDEVFVSPPETPTKQQTASQVSSRTLSAHPSPVAAPAAPVSDSPIATPTLDTDNNNDMSQPEPAEPAVPNFETPPPEPSRPKSKKKNKKKNKAKANIAADPSSATDPSSSQPPEKQQQQQPTPIISNPNSRPATPASDGSSANIRNQKKRKAHARTKAEKKRSAATATTTTTTSAENRTPSSFN</sequence>
<feature type="region of interest" description="Disordered" evidence="1">
    <location>
        <begin position="276"/>
        <end position="333"/>
    </location>
</feature>
<evidence type="ECO:0000313" key="3">
    <source>
        <dbReference type="Proteomes" id="UP001174997"/>
    </source>
</evidence>
<feature type="compositionally biased region" description="Polar residues" evidence="1">
    <location>
        <begin position="276"/>
        <end position="308"/>
    </location>
</feature>
<feature type="compositionally biased region" description="Polar residues" evidence="1">
    <location>
        <begin position="730"/>
        <end position="746"/>
    </location>
</feature>
<feature type="compositionally biased region" description="Low complexity" evidence="1">
    <location>
        <begin position="628"/>
        <end position="645"/>
    </location>
</feature>
<feature type="compositionally biased region" description="Low complexity" evidence="1">
    <location>
        <begin position="765"/>
        <end position="777"/>
    </location>
</feature>
<name>A0AA39ZHW9_9PEZI</name>
<feature type="compositionally biased region" description="Polar residues" evidence="1">
    <location>
        <begin position="585"/>
        <end position="595"/>
    </location>
</feature>
<protein>
    <submittedName>
        <fullName evidence="2">Uncharacterized protein</fullName>
    </submittedName>
</protein>
<feature type="compositionally biased region" description="Low complexity" evidence="1">
    <location>
        <begin position="695"/>
        <end position="729"/>
    </location>
</feature>
<feature type="compositionally biased region" description="Low complexity" evidence="1">
    <location>
        <begin position="247"/>
        <end position="258"/>
    </location>
</feature>
<feature type="region of interest" description="Disordered" evidence="1">
    <location>
        <begin position="138"/>
        <end position="264"/>
    </location>
</feature>
<gene>
    <name evidence="2" type="ORF">QBC41DRAFT_270300</name>
</gene>
<feature type="region of interest" description="Disordered" evidence="1">
    <location>
        <begin position="585"/>
        <end position="785"/>
    </location>
</feature>
<feature type="compositionally biased region" description="Pro residues" evidence="1">
    <location>
        <begin position="199"/>
        <end position="210"/>
    </location>
</feature>
<feature type="compositionally biased region" description="Basic and acidic residues" evidence="1">
    <location>
        <begin position="314"/>
        <end position="325"/>
    </location>
</feature>
<proteinExistence type="predicted"/>
<accession>A0AA39ZHW9</accession>